<dbReference type="InterPro" id="IPR050563">
    <property type="entry name" value="4-hydroxybenzoyl-CoA_TE"/>
</dbReference>
<gene>
    <name evidence="3" type="ORF">CKF48_20120</name>
</gene>
<evidence type="ECO:0000256" key="2">
    <source>
        <dbReference type="ARBA" id="ARBA00022801"/>
    </source>
</evidence>
<name>A0A248TMH8_9BACI</name>
<sequence>MKKIKTSLVVRESDIDELGHMNYLKYFNYFECGIDDWFLALGLTNQYLQSRHIGCVVKKVESEYIKEALVGELLEITTTLKRVGHTSFVISQQMVTRDEKIIATSEKVFVMFHLQTRKAIPVIKTITSAC</sequence>
<dbReference type="AlphaFoldDB" id="A0A248TMH8"/>
<protein>
    <recommendedName>
        <fullName evidence="5">Thioesterase</fullName>
    </recommendedName>
</protein>
<dbReference type="SUPFAM" id="SSF54637">
    <property type="entry name" value="Thioesterase/thiol ester dehydrase-isomerase"/>
    <property type="match status" value="1"/>
</dbReference>
<proteinExistence type="inferred from homology"/>
<reference evidence="3 4" key="1">
    <citation type="submission" date="2017-08" db="EMBL/GenBank/DDBJ databases">
        <title>Complete Genome Sequence of Bacillus kochii Oregon-R-modENCODE STRAIN BDGP4, isolated from Drosophila melanogaster gut.</title>
        <authorList>
            <person name="Wan K.H."/>
            <person name="Yu C."/>
            <person name="Park S."/>
            <person name="Hammonds A.S."/>
            <person name="Booth B.W."/>
            <person name="Celniker S.E."/>
        </authorList>
    </citation>
    <scope>NUCLEOTIDE SEQUENCE [LARGE SCALE GENOMIC DNA]</scope>
    <source>
        <strain evidence="3 4">BDGP4</strain>
    </source>
</reference>
<keyword evidence="4" id="KW-1185">Reference proteome</keyword>
<dbReference type="PANTHER" id="PTHR31793:SF27">
    <property type="entry name" value="NOVEL THIOESTERASE SUPERFAMILY DOMAIN AND SAPOSIN A-TYPE DOMAIN CONTAINING PROTEIN (0610012H03RIK)"/>
    <property type="match status" value="1"/>
</dbReference>
<organism evidence="3 4">
    <name type="scientific">Cytobacillus kochii</name>
    <dbReference type="NCBI Taxonomy" id="859143"/>
    <lineage>
        <taxon>Bacteria</taxon>
        <taxon>Bacillati</taxon>
        <taxon>Bacillota</taxon>
        <taxon>Bacilli</taxon>
        <taxon>Bacillales</taxon>
        <taxon>Bacillaceae</taxon>
        <taxon>Cytobacillus</taxon>
    </lineage>
</organism>
<evidence type="ECO:0008006" key="5">
    <source>
        <dbReference type="Google" id="ProtNLM"/>
    </source>
</evidence>
<comment type="similarity">
    <text evidence="1">Belongs to the 4-hydroxybenzoyl-CoA thioesterase family.</text>
</comment>
<evidence type="ECO:0000313" key="4">
    <source>
        <dbReference type="Proteomes" id="UP000215137"/>
    </source>
</evidence>
<evidence type="ECO:0000313" key="3">
    <source>
        <dbReference type="EMBL" id="ASV69417.1"/>
    </source>
</evidence>
<dbReference type="PANTHER" id="PTHR31793">
    <property type="entry name" value="4-HYDROXYBENZOYL-COA THIOESTERASE FAMILY MEMBER"/>
    <property type="match status" value="1"/>
</dbReference>
<dbReference type="EMBL" id="CP022983">
    <property type="protein sequence ID" value="ASV69417.1"/>
    <property type="molecule type" value="Genomic_DNA"/>
</dbReference>
<dbReference type="Gene3D" id="3.10.129.10">
    <property type="entry name" value="Hotdog Thioesterase"/>
    <property type="match status" value="1"/>
</dbReference>
<dbReference type="RefSeq" id="WP_095372980.1">
    <property type="nucleotide sequence ID" value="NZ_CP022983.1"/>
</dbReference>
<accession>A0A248TMH8</accession>
<dbReference type="CDD" id="cd00586">
    <property type="entry name" value="4HBT"/>
    <property type="match status" value="1"/>
</dbReference>
<keyword evidence="2" id="KW-0378">Hydrolase</keyword>
<dbReference type="KEGG" id="bko:CKF48_20120"/>
<dbReference type="InterPro" id="IPR029069">
    <property type="entry name" value="HotDog_dom_sf"/>
</dbReference>
<evidence type="ECO:0000256" key="1">
    <source>
        <dbReference type="ARBA" id="ARBA00005953"/>
    </source>
</evidence>
<dbReference type="OrthoDB" id="9801517at2"/>
<dbReference type="Pfam" id="PF13279">
    <property type="entry name" value="4HBT_2"/>
    <property type="match status" value="1"/>
</dbReference>
<dbReference type="GO" id="GO:0047617">
    <property type="term" value="F:fatty acyl-CoA hydrolase activity"/>
    <property type="evidence" value="ECO:0007669"/>
    <property type="project" value="TreeGrafter"/>
</dbReference>
<dbReference type="Proteomes" id="UP000215137">
    <property type="component" value="Chromosome"/>
</dbReference>